<sequence length="289" mass="32447">MVTRSKSPYLLLFPTMTLYGVFFVFPFLYSLFISFSEWQLLTGDMTFVGIQNYRQLAGSHIFKKAIGNTLMYVMATMPVSMVLGLMYALLIEQTKKAKALYRFIFFIPVVISVAAASLSFSLLYNARHGLINQVLALVGIQGPNWLNESKSALLALVILGIWQSFGYNVILFMAGIQQLDKELYEAAAIDGLSPFTRLTRLTLPLLSPVTFFVFVMTTLSSFQVFATVQILTMGGPNNATNMMVFFVWQEAFKFFNTGLATAAATVLFVAMMILTLVMVRIVQRKVHYQ</sequence>
<evidence type="ECO:0000256" key="3">
    <source>
        <dbReference type="ARBA" id="ARBA00022475"/>
    </source>
</evidence>
<accession>A0ABU9VWK2</accession>
<keyword evidence="6 7" id="KW-0472">Membrane</keyword>
<comment type="caution">
    <text evidence="9">The sequence shown here is derived from an EMBL/GenBank/DDBJ whole genome shotgun (WGS) entry which is preliminary data.</text>
</comment>
<dbReference type="PANTHER" id="PTHR30193:SF37">
    <property type="entry name" value="INNER MEMBRANE ABC TRANSPORTER PERMEASE PROTEIN YCJO"/>
    <property type="match status" value="1"/>
</dbReference>
<comment type="subcellular location">
    <subcellularLocation>
        <location evidence="1 7">Cell membrane</location>
        <topology evidence="1 7">Multi-pass membrane protein</topology>
    </subcellularLocation>
</comment>
<keyword evidence="2 7" id="KW-0813">Transport</keyword>
<dbReference type="InterPro" id="IPR051393">
    <property type="entry name" value="ABC_transporter_permease"/>
</dbReference>
<organism evidence="9 10">
    <name type="scientific">Anoxynatronum sibiricum</name>
    <dbReference type="NCBI Taxonomy" id="210623"/>
    <lineage>
        <taxon>Bacteria</taxon>
        <taxon>Bacillati</taxon>
        <taxon>Bacillota</taxon>
        <taxon>Clostridia</taxon>
        <taxon>Eubacteriales</taxon>
        <taxon>Clostridiaceae</taxon>
        <taxon>Anoxynatronum</taxon>
    </lineage>
</organism>
<feature type="transmembrane region" description="Helical" evidence="7">
    <location>
        <begin position="103"/>
        <end position="124"/>
    </location>
</feature>
<dbReference type="CDD" id="cd06261">
    <property type="entry name" value="TM_PBP2"/>
    <property type="match status" value="1"/>
</dbReference>
<dbReference type="PROSITE" id="PS50928">
    <property type="entry name" value="ABC_TM1"/>
    <property type="match status" value="1"/>
</dbReference>
<dbReference type="Gene3D" id="1.10.3720.10">
    <property type="entry name" value="MetI-like"/>
    <property type="match status" value="1"/>
</dbReference>
<evidence type="ECO:0000256" key="5">
    <source>
        <dbReference type="ARBA" id="ARBA00022989"/>
    </source>
</evidence>
<feature type="transmembrane region" description="Helical" evidence="7">
    <location>
        <begin position="254"/>
        <end position="279"/>
    </location>
</feature>
<feature type="transmembrane region" description="Helical" evidence="7">
    <location>
        <begin position="205"/>
        <end position="234"/>
    </location>
</feature>
<dbReference type="PANTHER" id="PTHR30193">
    <property type="entry name" value="ABC TRANSPORTER PERMEASE PROTEIN"/>
    <property type="match status" value="1"/>
</dbReference>
<feature type="transmembrane region" description="Helical" evidence="7">
    <location>
        <begin position="70"/>
        <end position="91"/>
    </location>
</feature>
<evidence type="ECO:0000313" key="10">
    <source>
        <dbReference type="Proteomes" id="UP001407405"/>
    </source>
</evidence>
<name>A0ABU9VWK2_9CLOT</name>
<dbReference type="Proteomes" id="UP001407405">
    <property type="component" value="Unassembled WGS sequence"/>
</dbReference>
<dbReference type="InterPro" id="IPR000515">
    <property type="entry name" value="MetI-like"/>
</dbReference>
<evidence type="ECO:0000256" key="2">
    <source>
        <dbReference type="ARBA" id="ARBA00022448"/>
    </source>
</evidence>
<evidence type="ECO:0000259" key="8">
    <source>
        <dbReference type="PROSITE" id="PS50928"/>
    </source>
</evidence>
<evidence type="ECO:0000256" key="4">
    <source>
        <dbReference type="ARBA" id="ARBA00022692"/>
    </source>
</evidence>
<dbReference type="Pfam" id="PF00528">
    <property type="entry name" value="BPD_transp_1"/>
    <property type="match status" value="1"/>
</dbReference>
<feature type="transmembrane region" description="Helical" evidence="7">
    <location>
        <begin position="152"/>
        <end position="174"/>
    </location>
</feature>
<keyword evidence="5 7" id="KW-1133">Transmembrane helix</keyword>
<evidence type="ECO:0000256" key="1">
    <source>
        <dbReference type="ARBA" id="ARBA00004651"/>
    </source>
</evidence>
<keyword evidence="3" id="KW-1003">Cell membrane</keyword>
<dbReference type="InterPro" id="IPR035906">
    <property type="entry name" value="MetI-like_sf"/>
</dbReference>
<gene>
    <name evidence="9" type="ORF">AAIG11_13745</name>
</gene>
<evidence type="ECO:0000256" key="7">
    <source>
        <dbReference type="RuleBase" id="RU363032"/>
    </source>
</evidence>
<evidence type="ECO:0000313" key="9">
    <source>
        <dbReference type="EMBL" id="MEN1761547.1"/>
    </source>
</evidence>
<feature type="domain" description="ABC transmembrane type-1" evidence="8">
    <location>
        <begin position="66"/>
        <end position="278"/>
    </location>
</feature>
<feature type="transmembrane region" description="Helical" evidence="7">
    <location>
        <begin position="9"/>
        <end position="32"/>
    </location>
</feature>
<reference evidence="9 10" key="1">
    <citation type="submission" date="2024-04" db="EMBL/GenBank/DDBJ databases">
        <title>Genome sequencing and metabolic network reconstruction of aminoacids and betaine degradation by Anoxynatronum sibiricum.</title>
        <authorList>
            <person name="Detkova E.N."/>
            <person name="Boltjanskaja Y.V."/>
            <person name="Mardanov A.V."/>
            <person name="Kevbrin V."/>
        </authorList>
    </citation>
    <scope>NUCLEOTIDE SEQUENCE [LARGE SCALE GENOMIC DNA]</scope>
    <source>
        <strain evidence="9 10">Z-7981</strain>
    </source>
</reference>
<dbReference type="RefSeq" id="WP_343186833.1">
    <property type="nucleotide sequence ID" value="NZ_JBCITM010000017.1"/>
</dbReference>
<dbReference type="EMBL" id="JBCITM010000017">
    <property type="protein sequence ID" value="MEN1761547.1"/>
    <property type="molecule type" value="Genomic_DNA"/>
</dbReference>
<keyword evidence="4 7" id="KW-0812">Transmembrane</keyword>
<evidence type="ECO:0000256" key="6">
    <source>
        <dbReference type="ARBA" id="ARBA00023136"/>
    </source>
</evidence>
<protein>
    <submittedName>
        <fullName evidence="9">Sugar ABC transporter permease</fullName>
    </submittedName>
</protein>
<comment type="similarity">
    <text evidence="7">Belongs to the binding-protein-dependent transport system permease family.</text>
</comment>
<dbReference type="SUPFAM" id="SSF161098">
    <property type="entry name" value="MetI-like"/>
    <property type="match status" value="1"/>
</dbReference>
<proteinExistence type="inferred from homology"/>
<keyword evidence="10" id="KW-1185">Reference proteome</keyword>